<keyword evidence="4 6" id="KW-1133">Transmembrane helix</keyword>
<keyword evidence="2" id="KW-1003">Cell membrane</keyword>
<keyword evidence="5 6" id="KW-0472">Membrane</keyword>
<feature type="transmembrane region" description="Helical" evidence="6">
    <location>
        <begin position="173"/>
        <end position="192"/>
    </location>
</feature>
<comment type="subcellular location">
    <subcellularLocation>
        <location evidence="1">Membrane</location>
        <topology evidence="1">Multi-pass membrane protein</topology>
    </subcellularLocation>
</comment>
<feature type="transmembrane region" description="Helical" evidence="6">
    <location>
        <begin position="50"/>
        <end position="71"/>
    </location>
</feature>
<dbReference type="Pfam" id="PF01040">
    <property type="entry name" value="UbiA"/>
    <property type="match status" value="1"/>
</dbReference>
<keyword evidence="8" id="KW-1185">Reference proteome</keyword>
<protein>
    <submittedName>
        <fullName evidence="7">4-hydroxybenzoate polyprenyltransferase</fullName>
    </submittedName>
</protein>
<evidence type="ECO:0000256" key="1">
    <source>
        <dbReference type="ARBA" id="ARBA00004141"/>
    </source>
</evidence>
<name>A0A1H4FDP6_9BACT</name>
<dbReference type="PANTHER" id="PTHR42723">
    <property type="entry name" value="CHLOROPHYLL SYNTHASE"/>
    <property type="match status" value="1"/>
</dbReference>
<keyword evidence="7" id="KW-0808">Transferase</keyword>
<feature type="transmembrane region" description="Helical" evidence="6">
    <location>
        <begin position="204"/>
        <end position="224"/>
    </location>
</feature>
<dbReference type="Gene3D" id="1.10.357.140">
    <property type="entry name" value="UbiA prenyltransferase"/>
    <property type="match status" value="1"/>
</dbReference>
<sequence>MTYIVSKLIGYLRLMRPANIVTAVADILAGVAISGYLLNVSFDIVTLEFILPVACLCLATIGLYGGGVVFNDVFDAELDKIERPERPIPGGIISKTQAIILGGYLFLVGILAAFSVGGLAGYSGWLAVAITISCIVYDKWGKHHDILGPLNMGLCRGLNLLLGISIVPAALESYWWMGLIPILYIAAVTNISRGEVHGGNAKTLRLTAWIYAAVYGTMTALAIIHHKIWTAAPFIILFAVMINLPLFRAMKSPTGPNIGKAVKGGIIALIAMNAAWVAAFSTLPYALLVLLLLPISMVLGRLFAVT</sequence>
<feature type="transmembrane region" description="Helical" evidence="6">
    <location>
        <begin position="261"/>
        <end position="279"/>
    </location>
</feature>
<dbReference type="EMBL" id="FNRL01000024">
    <property type="protein sequence ID" value="SEA95301.1"/>
    <property type="molecule type" value="Genomic_DNA"/>
</dbReference>
<evidence type="ECO:0000256" key="5">
    <source>
        <dbReference type="ARBA" id="ARBA00023136"/>
    </source>
</evidence>
<keyword evidence="3 6" id="KW-0812">Transmembrane</keyword>
<dbReference type="InterPro" id="IPR050475">
    <property type="entry name" value="Prenyltransferase_related"/>
</dbReference>
<feature type="transmembrane region" description="Helical" evidence="6">
    <location>
        <begin position="230"/>
        <end position="249"/>
    </location>
</feature>
<reference evidence="8" key="1">
    <citation type="submission" date="2016-10" db="EMBL/GenBank/DDBJ databases">
        <authorList>
            <person name="Varghese N."/>
            <person name="Submissions S."/>
        </authorList>
    </citation>
    <scope>NUCLEOTIDE SEQUENCE [LARGE SCALE GENOMIC DNA]</scope>
    <source>
        <strain evidence="8">DSM 23920</strain>
    </source>
</reference>
<gene>
    <name evidence="7" type="ORF">SAMN05660909_04317</name>
</gene>
<evidence type="ECO:0000256" key="2">
    <source>
        <dbReference type="ARBA" id="ARBA00022475"/>
    </source>
</evidence>
<feature type="transmembrane region" description="Helical" evidence="6">
    <location>
        <begin position="20"/>
        <end position="38"/>
    </location>
</feature>
<dbReference type="PANTHER" id="PTHR42723:SF1">
    <property type="entry name" value="CHLOROPHYLL SYNTHASE, CHLOROPLASTIC"/>
    <property type="match status" value="1"/>
</dbReference>
<feature type="transmembrane region" description="Helical" evidence="6">
    <location>
        <begin position="285"/>
        <end position="304"/>
    </location>
</feature>
<dbReference type="InterPro" id="IPR000537">
    <property type="entry name" value="UbiA_prenyltransferase"/>
</dbReference>
<evidence type="ECO:0000256" key="6">
    <source>
        <dbReference type="SAM" id="Phobius"/>
    </source>
</evidence>
<dbReference type="Proteomes" id="UP000199656">
    <property type="component" value="Unassembled WGS sequence"/>
</dbReference>
<dbReference type="NCBIfam" id="NF035940">
    <property type="entry name" value="prenyl_rel_EboC"/>
    <property type="match status" value="1"/>
</dbReference>
<proteinExistence type="predicted"/>
<evidence type="ECO:0000256" key="3">
    <source>
        <dbReference type="ARBA" id="ARBA00022692"/>
    </source>
</evidence>
<dbReference type="STRING" id="408074.SAMN05660909_04317"/>
<dbReference type="AlphaFoldDB" id="A0A1H4FDP6"/>
<dbReference type="GO" id="GO:0016765">
    <property type="term" value="F:transferase activity, transferring alkyl or aryl (other than methyl) groups"/>
    <property type="evidence" value="ECO:0007669"/>
    <property type="project" value="InterPro"/>
</dbReference>
<evidence type="ECO:0000256" key="4">
    <source>
        <dbReference type="ARBA" id="ARBA00022989"/>
    </source>
</evidence>
<dbReference type="InterPro" id="IPR044878">
    <property type="entry name" value="UbiA_sf"/>
</dbReference>
<accession>A0A1H4FDP6</accession>
<dbReference type="GO" id="GO:0016020">
    <property type="term" value="C:membrane"/>
    <property type="evidence" value="ECO:0007669"/>
    <property type="project" value="UniProtKB-SubCell"/>
</dbReference>
<feature type="transmembrane region" description="Helical" evidence="6">
    <location>
        <begin position="149"/>
        <end position="167"/>
    </location>
</feature>
<evidence type="ECO:0000313" key="8">
    <source>
        <dbReference type="Proteomes" id="UP000199656"/>
    </source>
</evidence>
<organism evidence="7 8">
    <name type="scientific">Chitinophaga terrae</name>
    <name type="common">ex Kim and Jung 2007</name>
    <dbReference type="NCBI Taxonomy" id="408074"/>
    <lineage>
        <taxon>Bacteria</taxon>
        <taxon>Pseudomonadati</taxon>
        <taxon>Bacteroidota</taxon>
        <taxon>Chitinophagia</taxon>
        <taxon>Chitinophagales</taxon>
        <taxon>Chitinophagaceae</taxon>
        <taxon>Chitinophaga</taxon>
    </lineage>
</organism>
<evidence type="ECO:0000313" key="7">
    <source>
        <dbReference type="EMBL" id="SEA95301.1"/>
    </source>
</evidence>
<dbReference type="CDD" id="cd13964">
    <property type="entry name" value="PT_UbiA_1"/>
    <property type="match status" value="1"/>
</dbReference>